<keyword evidence="2" id="KW-0695">RNA-directed DNA polymerase</keyword>
<dbReference type="AlphaFoldDB" id="A0A9K3I445"/>
<proteinExistence type="predicted"/>
<evidence type="ECO:0000313" key="3">
    <source>
        <dbReference type="Proteomes" id="UP000215914"/>
    </source>
</evidence>
<evidence type="ECO:0000313" key="2">
    <source>
        <dbReference type="EMBL" id="KAF5789926.1"/>
    </source>
</evidence>
<evidence type="ECO:0000259" key="1">
    <source>
        <dbReference type="Pfam" id="PF13966"/>
    </source>
</evidence>
<dbReference type="Proteomes" id="UP000215914">
    <property type="component" value="Unassembled WGS sequence"/>
</dbReference>
<sequence length="82" mass="9315">MVERLPTRSALQLKGIHLASTTCPLCNEVLETSEHLFVSCQFAQMVWSVISQWCKIPNFFIFGIMDLIQINELVSGSSKKRN</sequence>
<dbReference type="InterPro" id="IPR026960">
    <property type="entry name" value="RVT-Znf"/>
</dbReference>
<name>A0A9K3I445_HELAN</name>
<keyword evidence="2" id="KW-0808">Transferase</keyword>
<organism evidence="2 3">
    <name type="scientific">Helianthus annuus</name>
    <name type="common">Common sunflower</name>
    <dbReference type="NCBI Taxonomy" id="4232"/>
    <lineage>
        <taxon>Eukaryota</taxon>
        <taxon>Viridiplantae</taxon>
        <taxon>Streptophyta</taxon>
        <taxon>Embryophyta</taxon>
        <taxon>Tracheophyta</taxon>
        <taxon>Spermatophyta</taxon>
        <taxon>Magnoliopsida</taxon>
        <taxon>eudicotyledons</taxon>
        <taxon>Gunneridae</taxon>
        <taxon>Pentapetalae</taxon>
        <taxon>asterids</taxon>
        <taxon>campanulids</taxon>
        <taxon>Asterales</taxon>
        <taxon>Asteraceae</taxon>
        <taxon>Asteroideae</taxon>
        <taxon>Heliantheae alliance</taxon>
        <taxon>Heliantheae</taxon>
        <taxon>Helianthus</taxon>
    </lineage>
</organism>
<dbReference type="Gramene" id="mRNA:HanXRQr2_Chr09g0377011">
    <property type="protein sequence ID" value="CDS:HanXRQr2_Chr09g0377011.1"/>
    <property type="gene ID" value="HanXRQr2_Chr09g0377011"/>
</dbReference>
<accession>A0A9K3I445</accession>
<keyword evidence="3" id="KW-1185">Reference proteome</keyword>
<feature type="domain" description="Reverse transcriptase zinc-binding" evidence="1">
    <location>
        <begin position="3"/>
        <end position="47"/>
    </location>
</feature>
<dbReference type="Pfam" id="PF13966">
    <property type="entry name" value="zf-RVT"/>
    <property type="match status" value="1"/>
</dbReference>
<keyword evidence="2" id="KW-0548">Nucleotidyltransferase</keyword>
<dbReference type="EMBL" id="MNCJ02000324">
    <property type="protein sequence ID" value="KAF5789926.1"/>
    <property type="molecule type" value="Genomic_DNA"/>
</dbReference>
<gene>
    <name evidence="2" type="ORF">HanXRQr2_Chr09g0377011</name>
</gene>
<reference evidence="2" key="2">
    <citation type="submission" date="2020-06" db="EMBL/GenBank/DDBJ databases">
        <title>Helianthus annuus Genome sequencing and assembly Release 2.</title>
        <authorList>
            <person name="Gouzy J."/>
            <person name="Langlade N."/>
            <person name="Munos S."/>
        </authorList>
    </citation>
    <scope>NUCLEOTIDE SEQUENCE</scope>
    <source>
        <tissue evidence="2">Leaves</tissue>
    </source>
</reference>
<dbReference type="GO" id="GO:0003964">
    <property type="term" value="F:RNA-directed DNA polymerase activity"/>
    <property type="evidence" value="ECO:0007669"/>
    <property type="project" value="UniProtKB-KW"/>
</dbReference>
<comment type="caution">
    <text evidence="2">The sequence shown here is derived from an EMBL/GenBank/DDBJ whole genome shotgun (WGS) entry which is preliminary data.</text>
</comment>
<reference evidence="2" key="1">
    <citation type="journal article" date="2017" name="Nature">
        <title>The sunflower genome provides insights into oil metabolism, flowering and Asterid evolution.</title>
        <authorList>
            <person name="Badouin H."/>
            <person name="Gouzy J."/>
            <person name="Grassa C.J."/>
            <person name="Murat F."/>
            <person name="Staton S.E."/>
            <person name="Cottret L."/>
            <person name="Lelandais-Briere C."/>
            <person name="Owens G.L."/>
            <person name="Carrere S."/>
            <person name="Mayjonade B."/>
            <person name="Legrand L."/>
            <person name="Gill N."/>
            <person name="Kane N.C."/>
            <person name="Bowers J.E."/>
            <person name="Hubner S."/>
            <person name="Bellec A."/>
            <person name="Berard A."/>
            <person name="Berges H."/>
            <person name="Blanchet N."/>
            <person name="Boniface M.C."/>
            <person name="Brunel D."/>
            <person name="Catrice O."/>
            <person name="Chaidir N."/>
            <person name="Claudel C."/>
            <person name="Donnadieu C."/>
            <person name="Faraut T."/>
            <person name="Fievet G."/>
            <person name="Helmstetter N."/>
            <person name="King M."/>
            <person name="Knapp S.J."/>
            <person name="Lai Z."/>
            <person name="Le Paslier M.C."/>
            <person name="Lippi Y."/>
            <person name="Lorenzon L."/>
            <person name="Mandel J.R."/>
            <person name="Marage G."/>
            <person name="Marchand G."/>
            <person name="Marquand E."/>
            <person name="Bret-Mestries E."/>
            <person name="Morien E."/>
            <person name="Nambeesan S."/>
            <person name="Nguyen T."/>
            <person name="Pegot-Espagnet P."/>
            <person name="Pouilly N."/>
            <person name="Raftis F."/>
            <person name="Sallet E."/>
            <person name="Schiex T."/>
            <person name="Thomas J."/>
            <person name="Vandecasteele C."/>
            <person name="Vares D."/>
            <person name="Vear F."/>
            <person name="Vautrin S."/>
            <person name="Crespi M."/>
            <person name="Mangin B."/>
            <person name="Burke J.M."/>
            <person name="Salse J."/>
            <person name="Munos S."/>
            <person name="Vincourt P."/>
            <person name="Rieseberg L.H."/>
            <person name="Langlade N.B."/>
        </authorList>
    </citation>
    <scope>NUCLEOTIDE SEQUENCE</scope>
    <source>
        <tissue evidence="2">Leaves</tissue>
    </source>
</reference>
<protein>
    <submittedName>
        <fullName evidence="2">Reverse transcriptase zinc-binding domain-containing protein</fullName>
    </submittedName>
</protein>